<sequence length="87" mass="9566">MNEAEMGRWQIYLKLPQGPSYMQQVSVLHALSSCSSGIQACYNDPVILCDRPGWALAVYVNPNQSPLLLDDNVINAQKGHAVYSSQA</sequence>
<evidence type="ECO:0000313" key="1">
    <source>
        <dbReference type="EMBL" id="CAL1613991.1"/>
    </source>
</evidence>
<organism evidence="1 2">
    <name type="scientific">Knipowitschia caucasica</name>
    <name type="common">Caucasian dwarf goby</name>
    <name type="synonym">Pomatoschistus caucasicus</name>
    <dbReference type="NCBI Taxonomy" id="637954"/>
    <lineage>
        <taxon>Eukaryota</taxon>
        <taxon>Metazoa</taxon>
        <taxon>Chordata</taxon>
        <taxon>Craniata</taxon>
        <taxon>Vertebrata</taxon>
        <taxon>Euteleostomi</taxon>
        <taxon>Actinopterygii</taxon>
        <taxon>Neopterygii</taxon>
        <taxon>Teleostei</taxon>
        <taxon>Neoteleostei</taxon>
        <taxon>Acanthomorphata</taxon>
        <taxon>Gobiaria</taxon>
        <taxon>Gobiiformes</taxon>
        <taxon>Gobioidei</taxon>
        <taxon>Gobiidae</taxon>
        <taxon>Gobiinae</taxon>
        <taxon>Knipowitschia</taxon>
    </lineage>
</organism>
<gene>
    <name evidence="1" type="ORF">KC01_LOCUS40100</name>
</gene>
<accession>A0AAV2MKM5</accession>
<protein>
    <submittedName>
        <fullName evidence="1">Uncharacterized protein</fullName>
    </submittedName>
</protein>
<proteinExistence type="predicted"/>
<evidence type="ECO:0000313" key="2">
    <source>
        <dbReference type="Proteomes" id="UP001497482"/>
    </source>
</evidence>
<reference evidence="1 2" key="1">
    <citation type="submission" date="2024-04" db="EMBL/GenBank/DDBJ databases">
        <authorList>
            <person name="Waldvogel A.-M."/>
            <person name="Schoenle A."/>
        </authorList>
    </citation>
    <scope>NUCLEOTIDE SEQUENCE [LARGE SCALE GENOMIC DNA]</scope>
</reference>
<dbReference type="EMBL" id="OZ035830">
    <property type="protein sequence ID" value="CAL1613991.1"/>
    <property type="molecule type" value="Genomic_DNA"/>
</dbReference>
<dbReference type="AlphaFoldDB" id="A0AAV2MKM5"/>
<name>A0AAV2MKM5_KNICA</name>
<dbReference type="Proteomes" id="UP001497482">
    <property type="component" value="Chromosome 8"/>
</dbReference>
<keyword evidence="2" id="KW-1185">Reference proteome</keyword>